<evidence type="ECO:0000313" key="1">
    <source>
        <dbReference type="EMBL" id="KAF5345202.1"/>
    </source>
</evidence>
<dbReference type="Proteomes" id="UP000559256">
    <property type="component" value="Unassembled WGS sequence"/>
</dbReference>
<accession>A0A8H5CRB0</accession>
<proteinExistence type="predicted"/>
<reference evidence="1 2" key="1">
    <citation type="journal article" date="2020" name="ISME J.">
        <title>Uncovering the hidden diversity of litter-decomposition mechanisms in mushroom-forming fungi.</title>
        <authorList>
            <person name="Floudas D."/>
            <person name="Bentzer J."/>
            <person name="Ahren D."/>
            <person name="Johansson T."/>
            <person name="Persson P."/>
            <person name="Tunlid A."/>
        </authorList>
    </citation>
    <scope>NUCLEOTIDE SEQUENCE [LARGE SCALE GENOMIC DNA]</scope>
    <source>
        <strain evidence="1 2">CBS 291.85</strain>
    </source>
</reference>
<keyword evidence="2" id="KW-1185">Reference proteome</keyword>
<comment type="caution">
    <text evidence="1">The sequence shown here is derived from an EMBL/GenBank/DDBJ whole genome shotgun (WGS) entry which is preliminary data.</text>
</comment>
<protein>
    <recommendedName>
        <fullName evidence="3">Carboxylic ester hydrolase</fullName>
    </recommendedName>
</protein>
<dbReference type="InterPro" id="IPR029058">
    <property type="entry name" value="AB_hydrolase_fold"/>
</dbReference>
<name>A0A8H5CRB0_9AGAR</name>
<dbReference type="AlphaFoldDB" id="A0A8H5CRB0"/>
<organism evidence="1 2">
    <name type="scientific">Tetrapyrgos nigripes</name>
    <dbReference type="NCBI Taxonomy" id="182062"/>
    <lineage>
        <taxon>Eukaryota</taxon>
        <taxon>Fungi</taxon>
        <taxon>Dikarya</taxon>
        <taxon>Basidiomycota</taxon>
        <taxon>Agaricomycotina</taxon>
        <taxon>Agaricomycetes</taxon>
        <taxon>Agaricomycetidae</taxon>
        <taxon>Agaricales</taxon>
        <taxon>Marasmiineae</taxon>
        <taxon>Marasmiaceae</taxon>
        <taxon>Tetrapyrgos</taxon>
    </lineage>
</organism>
<dbReference type="Gene3D" id="3.40.50.1820">
    <property type="entry name" value="alpha/beta hydrolase"/>
    <property type="match status" value="1"/>
</dbReference>
<sequence>MMTNVMLGSYPDLFNAGAASSGVPFGCFRSPTGAIRAWSDQCANGTLVMTGEQWGNQVRAAFPGYTGRRPRMQLWHGTGDDTLNYQNFIEETKEWTDVFGISQCATAAKENDPDLLYT</sequence>
<dbReference type="OrthoDB" id="2425929at2759"/>
<evidence type="ECO:0008006" key="3">
    <source>
        <dbReference type="Google" id="ProtNLM"/>
    </source>
</evidence>
<gene>
    <name evidence="1" type="ORF">D9758_009709</name>
</gene>
<evidence type="ECO:0000313" key="2">
    <source>
        <dbReference type="Proteomes" id="UP000559256"/>
    </source>
</evidence>
<dbReference type="SUPFAM" id="SSF53474">
    <property type="entry name" value="alpha/beta-Hydrolases"/>
    <property type="match status" value="1"/>
</dbReference>
<dbReference type="EMBL" id="JAACJM010000114">
    <property type="protein sequence ID" value="KAF5345202.1"/>
    <property type="molecule type" value="Genomic_DNA"/>
</dbReference>